<dbReference type="EMBL" id="SIOP01000001">
    <property type="protein sequence ID" value="TAY53014.1"/>
    <property type="molecule type" value="Genomic_DNA"/>
</dbReference>
<accession>A0A7M3DWE5</accession>
<proteinExistence type="predicted"/>
<sequence length="87" mass="9767">MSFNDTLEARHLPGRVTPVVKEGLRHKIRRADETGFKTLQIGDKPVQSRDLLISVELHDSRASTKIETKCAKDSVHILGIKFSLCNL</sequence>
<reference evidence="1 2" key="1">
    <citation type="submission" date="2019-02" db="EMBL/GenBank/DDBJ databases">
        <title>The genomic architecture of introgression among sibling species of bacteria.</title>
        <authorList>
            <person name="Cavassim M.I.A."/>
            <person name="Moeskjaer S."/>
            <person name="Moslemi C."/>
            <person name="Fields B."/>
            <person name="Bachmann A."/>
            <person name="Vilhjalmsson B."/>
            <person name="Schierup M.H."/>
            <person name="Young J.P.W."/>
            <person name="Andersen S.U."/>
        </authorList>
    </citation>
    <scope>NUCLEOTIDE SEQUENCE [LARGE SCALE GENOMIC DNA]</scope>
    <source>
        <strain evidence="1 2">SM135B</strain>
    </source>
</reference>
<evidence type="ECO:0000313" key="1">
    <source>
        <dbReference type="EMBL" id="TAY53014.1"/>
    </source>
</evidence>
<protein>
    <submittedName>
        <fullName evidence="1">Uncharacterized protein</fullName>
    </submittedName>
</protein>
<gene>
    <name evidence="1" type="ORF">ELH90_15985</name>
</gene>
<organism evidence="1 2">
    <name type="scientific">Rhizobium leguminosarum</name>
    <dbReference type="NCBI Taxonomy" id="384"/>
    <lineage>
        <taxon>Bacteria</taxon>
        <taxon>Pseudomonadati</taxon>
        <taxon>Pseudomonadota</taxon>
        <taxon>Alphaproteobacteria</taxon>
        <taxon>Hyphomicrobiales</taxon>
        <taxon>Rhizobiaceae</taxon>
        <taxon>Rhizobium/Agrobacterium group</taxon>
        <taxon>Rhizobium</taxon>
    </lineage>
</organism>
<dbReference type="Proteomes" id="UP000292974">
    <property type="component" value="Unassembled WGS sequence"/>
</dbReference>
<name>A0A7M3DWE5_RHILE</name>
<dbReference type="AlphaFoldDB" id="A0A7M3DWE5"/>
<comment type="caution">
    <text evidence="1">The sequence shown here is derived from an EMBL/GenBank/DDBJ whole genome shotgun (WGS) entry which is preliminary data.</text>
</comment>
<dbReference type="RefSeq" id="WP_130716815.1">
    <property type="nucleotide sequence ID" value="NZ_SIOP01000001.1"/>
</dbReference>
<evidence type="ECO:0000313" key="2">
    <source>
        <dbReference type="Proteomes" id="UP000292974"/>
    </source>
</evidence>